<accession>A0A3S4QPI2</accession>
<protein>
    <submittedName>
        <fullName evidence="2">N-acetyllactosaminide beta-1:3-N-acetylglucosaminyltransferase-like protein</fullName>
    </submittedName>
</protein>
<evidence type="ECO:0000313" key="3">
    <source>
        <dbReference type="Proteomes" id="UP000285301"/>
    </source>
</evidence>
<dbReference type="Pfam" id="PF13896">
    <property type="entry name" value="Glyco_transf_49"/>
    <property type="match status" value="1"/>
</dbReference>
<dbReference type="PANTHER" id="PTHR47412:SF1">
    <property type="entry name" value="FI01434P-RELATED"/>
    <property type="match status" value="1"/>
</dbReference>
<dbReference type="PANTHER" id="PTHR47412">
    <property type="entry name" value="FI01434P-RELATED"/>
    <property type="match status" value="1"/>
</dbReference>
<dbReference type="GO" id="GO:0016757">
    <property type="term" value="F:glycosyltransferase activity"/>
    <property type="evidence" value="ECO:0007669"/>
    <property type="project" value="UniProtKB-KW"/>
</dbReference>
<dbReference type="OrthoDB" id="9974378at2759"/>
<evidence type="ECO:0000313" key="1">
    <source>
        <dbReference type="EMBL" id="RWS06097.1"/>
    </source>
</evidence>
<organism evidence="2 3">
    <name type="scientific">Dinothrombium tinctorium</name>
    <dbReference type="NCBI Taxonomy" id="1965070"/>
    <lineage>
        <taxon>Eukaryota</taxon>
        <taxon>Metazoa</taxon>
        <taxon>Ecdysozoa</taxon>
        <taxon>Arthropoda</taxon>
        <taxon>Chelicerata</taxon>
        <taxon>Arachnida</taxon>
        <taxon>Acari</taxon>
        <taxon>Acariformes</taxon>
        <taxon>Trombidiformes</taxon>
        <taxon>Prostigmata</taxon>
        <taxon>Anystina</taxon>
        <taxon>Parasitengona</taxon>
        <taxon>Trombidioidea</taxon>
        <taxon>Trombidiidae</taxon>
        <taxon>Dinothrombium</taxon>
    </lineage>
</organism>
<dbReference type="Proteomes" id="UP000285301">
    <property type="component" value="Unassembled WGS sequence"/>
</dbReference>
<reference evidence="2 3" key="1">
    <citation type="journal article" date="2018" name="Gigascience">
        <title>Genomes of trombidid mites reveal novel predicted allergens and laterally-transferred genes associated with secondary metabolism.</title>
        <authorList>
            <person name="Dong X."/>
            <person name="Chaisiri K."/>
            <person name="Xia D."/>
            <person name="Armstrong S.D."/>
            <person name="Fang Y."/>
            <person name="Donnelly M.J."/>
            <person name="Kadowaki T."/>
            <person name="McGarry J.W."/>
            <person name="Darby A.C."/>
            <person name="Makepeace B.L."/>
        </authorList>
    </citation>
    <scope>NUCLEOTIDE SEQUENCE [LARGE SCALE GENOMIC DNA]</scope>
    <source>
        <strain evidence="2">UoL-WK</strain>
    </source>
</reference>
<keyword evidence="2" id="KW-0328">Glycosyltransferase</keyword>
<comment type="caution">
    <text evidence="2">The sequence shown here is derived from an EMBL/GenBank/DDBJ whole genome shotgun (WGS) entry which is preliminary data.</text>
</comment>
<reference evidence="2" key="2">
    <citation type="submission" date="2018-11" db="EMBL/GenBank/DDBJ databases">
        <title>Trombidioid mite genomics.</title>
        <authorList>
            <person name="Dong X."/>
        </authorList>
    </citation>
    <scope>NUCLEOTIDE SEQUENCE</scope>
    <source>
        <strain evidence="2">UoL-WK</strain>
    </source>
</reference>
<keyword evidence="3" id="KW-1185">Reference proteome</keyword>
<evidence type="ECO:0000313" key="2">
    <source>
        <dbReference type="EMBL" id="RWS06099.1"/>
    </source>
</evidence>
<name>A0A3S4QPI2_9ACAR</name>
<keyword evidence="2" id="KW-0808">Transferase</keyword>
<gene>
    <name evidence="2" type="ORF">B4U79_00379</name>
    <name evidence="1" type="ORF">B4U79_14708</name>
</gene>
<sequence>MHVENENAFTSNITKNYNWWKTEERNGYLVIREFIPSDTSSKIEFNNSITLCTQATIEFLDHVEELCDRWKGPISAAVYAPGSDFMASINVVYFLRKCREECIRKHISWHFIYDKPYGPSFERVTSPNSYVDHTLLNCSLSFKDLLSKFKEPFRKENKLHYPINVARNVARLSARTKYILVSDIELYPSINIIPMFLDLLKNERNDLIKNVKINVPHVYVLPIFEVKSGFSAPHTKAELLKMIEEENAIFFHKWICSSCQNFPGREKWIRTLPLKNTLNVLTSAKRVSSLLYWEPLYIGTNAEPLYEERLSWEGKMDKMSQVYEMCLLNYDFLILDNAFLVHAPGIKLIDPKDKQRRLPYIERNEAIYNDKILELKSRYTHNGIC</sequence>
<proteinExistence type="predicted"/>
<dbReference type="AlphaFoldDB" id="A0A3S4QPI2"/>
<dbReference type="STRING" id="1965070.A0A3S4QPI2"/>
<dbReference type="EMBL" id="NCKU01004340">
    <property type="protein sequence ID" value="RWS06099.1"/>
    <property type="molecule type" value="Genomic_DNA"/>
</dbReference>
<dbReference type="EMBL" id="NCKU01004341">
    <property type="protein sequence ID" value="RWS06097.1"/>
    <property type="molecule type" value="Genomic_DNA"/>
</dbReference>